<comment type="caution">
    <text evidence="3">The sequence shown here is derived from an EMBL/GenBank/DDBJ whole genome shotgun (WGS) entry which is preliminary data.</text>
</comment>
<feature type="region of interest" description="Disordered" evidence="1">
    <location>
        <begin position="1"/>
        <end position="45"/>
    </location>
</feature>
<dbReference type="Pfam" id="PF06772">
    <property type="entry name" value="LtrA"/>
    <property type="match status" value="1"/>
</dbReference>
<keyword evidence="2" id="KW-0812">Transmembrane</keyword>
<protein>
    <submittedName>
        <fullName evidence="3">Low temperature requirement protein A</fullName>
    </submittedName>
</protein>
<proteinExistence type="predicted"/>
<accession>A0ABP6MYA3</accession>
<dbReference type="RefSeq" id="WP_344525876.1">
    <property type="nucleotide sequence ID" value="NZ_BAAAUG010000123.1"/>
</dbReference>
<reference evidence="4" key="1">
    <citation type="journal article" date="2019" name="Int. J. Syst. Evol. Microbiol.">
        <title>The Global Catalogue of Microorganisms (GCM) 10K type strain sequencing project: providing services to taxonomists for standard genome sequencing and annotation.</title>
        <authorList>
            <consortium name="The Broad Institute Genomics Platform"/>
            <consortium name="The Broad Institute Genome Sequencing Center for Infectious Disease"/>
            <person name="Wu L."/>
            <person name="Ma J."/>
        </authorList>
    </citation>
    <scope>NUCLEOTIDE SEQUENCE [LARGE SCALE GENOMIC DNA]</scope>
    <source>
        <strain evidence="4">JCM 9092</strain>
    </source>
</reference>
<feature type="transmembrane region" description="Helical" evidence="2">
    <location>
        <begin position="81"/>
        <end position="102"/>
    </location>
</feature>
<organism evidence="3 4">
    <name type="scientific">Streptomyces rectiviolaceus</name>
    <dbReference type="NCBI Taxonomy" id="332591"/>
    <lineage>
        <taxon>Bacteria</taxon>
        <taxon>Bacillati</taxon>
        <taxon>Actinomycetota</taxon>
        <taxon>Actinomycetes</taxon>
        <taxon>Kitasatosporales</taxon>
        <taxon>Streptomycetaceae</taxon>
        <taxon>Streptomyces</taxon>
    </lineage>
</organism>
<evidence type="ECO:0000313" key="4">
    <source>
        <dbReference type="Proteomes" id="UP001501637"/>
    </source>
</evidence>
<keyword evidence="2" id="KW-0472">Membrane</keyword>
<dbReference type="InterPro" id="IPR010640">
    <property type="entry name" value="Low_temperature_requirement_A"/>
</dbReference>
<name>A0ABP6MYA3_9ACTN</name>
<dbReference type="EMBL" id="BAAAUG010000123">
    <property type="protein sequence ID" value="GAA3130149.1"/>
    <property type="molecule type" value="Genomic_DNA"/>
</dbReference>
<feature type="transmembrane region" description="Helical" evidence="2">
    <location>
        <begin position="145"/>
        <end position="165"/>
    </location>
</feature>
<evidence type="ECO:0000256" key="1">
    <source>
        <dbReference type="SAM" id="MobiDB-lite"/>
    </source>
</evidence>
<feature type="transmembrane region" description="Helical" evidence="2">
    <location>
        <begin position="271"/>
        <end position="293"/>
    </location>
</feature>
<feature type="transmembrane region" description="Helical" evidence="2">
    <location>
        <begin position="185"/>
        <end position="218"/>
    </location>
</feature>
<sequence>MNDDQHTSKAGTAGDPEKAGKAGKRALSRRLIPMTGRDPEEHGRTSSPLELLFDLTFVVAVGTAASHFAEMVAAGHTGQAVTAFLLAMFAISVAWISFSWFASAFGTDDWLYRALTMLQMIGVVVFSLGLPAMFHSVEEGGHLELRAMVIGYVVMRIAMVLQWWRAARESPAFHDVGMANIRWTMIVQVGWLVVAFVHLPLTAVFVAFIALGTLELVLPVLTQRRAGGTPWHPHHVAERYGLFAIITLGEGVVGTIASSGDLLGGGDGTHWSGNAIAVIISGVGLTFGMWWVYFSTPFGDILVHRRGRGYLFGYGHIPLFIGIAGAGAGLHVAGLHLEHHAKLSDVAVVLSLALPVGLYLLMVYLLHTLLLSAADRFHLLLISLTLAVLLVAVLLAAAGVAIAVCLLVVMLAPFVTVIGYETVGYRHQQQMLEALGTQAR</sequence>
<gene>
    <name evidence="3" type="ORF">GCM10010449_59060</name>
</gene>
<dbReference type="PANTHER" id="PTHR36840">
    <property type="entry name" value="BLL5714 PROTEIN"/>
    <property type="match status" value="1"/>
</dbReference>
<evidence type="ECO:0000256" key="2">
    <source>
        <dbReference type="SAM" id="Phobius"/>
    </source>
</evidence>
<feature type="transmembrane region" description="Helical" evidence="2">
    <location>
        <begin position="346"/>
        <end position="365"/>
    </location>
</feature>
<evidence type="ECO:0000313" key="3">
    <source>
        <dbReference type="EMBL" id="GAA3130149.1"/>
    </source>
</evidence>
<feature type="transmembrane region" description="Helical" evidence="2">
    <location>
        <begin position="314"/>
        <end position="334"/>
    </location>
</feature>
<feature type="transmembrane region" description="Helical" evidence="2">
    <location>
        <begin position="377"/>
        <end position="395"/>
    </location>
</feature>
<feature type="transmembrane region" description="Helical" evidence="2">
    <location>
        <begin position="401"/>
        <end position="420"/>
    </location>
</feature>
<keyword evidence="2" id="KW-1133">Transmembrane helix</keyword>
<dbReference type="Proteomes" id="UP001501637">
    <property type="component" value="Unassembled WGS sequence"/>
</dbReference>
<feature type="transmembrane region" description="Helical" evidence="2">
    <location>
        <begin position="114"/>
        <end position="133"/>
    </location>
</feature>
<dbReference type="PANTHER" id="PTHR36840:SF1">
    <property type="entry name" value="BLL5714 PROTEIN"/>
    <property type="match status" value="1"/>
</dbReference>
<keyword evidence="4" id="KW-1185">Reference proteome</keyword>